<comment type="caution">
    <text evidence="1">The sequence shown here is derived from an EMBL/GenBank/DDBJ whole genome shotgun (WGS) entry which is preliminary data.</text>
</comment>
<dbReference type="Proteomes" id="UP000799439">
    <property type="component" value="Unassembled WGS sequence"/>
</dbReference>
<dbReference type="EMBL" id="ML996093">
    <property type="protein sequence ID" value="KAF2148538.1"/>
    <property type="molecule type" value="Genomic_DNA"/>
</dbReference>
<keyword evidence="2" id="KW-1185">Reference proteome</keyword>
<accession>A0A9P4IR54</accession>
<organism evidence="1 2">
    <name type="scientific">Myriangium duriaei CBS 260.36</name>
    <dbReference type="NCBI Taxonomy" id="1168546"/>
    <lineage>
        <taxon>Eukaryota</taxon>
        <taxon>Fungi</taxon>
        <taxon>Dikarya</taxon>
        <taxon>Ascomycota</taxon>
        <taxon>Pezizomycotina</taxon>
        <taxon>Dothideomycetes</taxon>
        <taxon>Dothideomycetidae</taxon>
        <taxon>Myriangiales</taxon>
        <taxon>Myriangiaceae</taxon>
        <taxon>Myriangium</taxon>
    </lineage>
</organism>
<proteinExistence type="predicted"/>
<reference evidence="1" key="1">
    <citation type="journal article" date="2020" name="Stud. Mycol.">
        <title>101 Dothideomycetes genomes: a test case for predicting lifestyles and emergence of pathogens.</title>
        <authorList>
            <person name="Haridas S."/>
            <person name="Albert R."/>
            <person name="Binder M."/>
            <person name="Bloem J."/>
            <person name="Labutti K."/>
            <person name="Salamov A."/>
            <person name="Andreopoulos B."/>
            <person name="Baker S."/>
            <person name="Barry K."/>
            <person name="Bills G."/>
            <person name="Bluhm B."/>
            <person name="Cannon C."/>
            <person name="Castanera R."/>
            <person name="Culley D."/>
            <person name="Daum C."/>
            <person name="Ezra D."/>
            <person name="Gonzalez J."/>
            <person name="Henrissat B."/>
            <person name="Kuo A."/>
            <person name="Liang C."/>
            <person name="Lipzen A."/>
            <person name="Lutzoni F."/>
            <person name="Magnuson J."/>
            <person name="Mondo S."/>
            <person name="Nolan M."/>
            <person name="Ohm R."/>
            <person name="Pangilinan J."/>
            <person name="Park H.-J."/>
            <person name="Ramirez L."/>
            <person name="Alfaro M."/>
            <person name="Sun H."/>
            <person name="Tritt A."/>
            <person name="Yoshinaga Y."/>
            <person name="Zwiers L.-H."/>
            <person name="Turgeon B."/>
            <person name="Goodwin S."/>
            <person name="Spatafora J."/>
            <person name="Crous P."/>
            <person name="Grigoriev I."/>
        </authorList>
    </citation>
    <scope>NUCLEOTIDE SEQUENCE</scope>
    <source>
        <strain evidence="1">CBS 260.36</strain>
    </source>
</reference>
<dbReference type="AlphaFoldDB" id="A0A9P4IR54"/>
<sequence>MSVYGSDDLQILLETTIICPGSLSMDGSPTDCNLISAALNRRRILNFRSVGRRTRLRRFPLLAVLGAVGPVHWPLVYRTSRPPRESTTFHPVFQKIARHPCAHPVSRASWHFAGSVTSPNATGQVKCCAQSPSRGPFGRLCLPRMHCSTRRCQESAGPDPCSNAHVIEYANANANANVGPHREAQACMRPHY</sequence>
<evidence type="ECO:0000313" key="2">
    <source>
        <dbReference type="Proteomes" id="UP000799439"/>
    </source>
</evidence>
<evidence type="ECO:0000313" key="1">
    <source>
        <dbReference type="EMBL" id="KAF2148538.1"/>
    </source>
</evidence>
<name>A0A9P4IR54_9PEZI</name>
<protein>
    <submittedName>
        <fullName evidence="1">Uncharacterized protein</fullName>
    </submittedName>
</protein>
<gene>
    <name evidence="1" type="ORF">K461DRAFT_65517</name>
</gene>